<dbReference type="PANTHER" id="PTHR14380:SF10">
    <property type="entry name" value="OOCYTE-SECRETED PROTEIN 3"/>
    <property type="match status" value="1"/>
</dbReference>
<dbReference type="InterPro" id="IPR033222">
    <property type="entry name" value="PLAC1_fam"/>
</dbReference>
<name>A0A8C9I163_9PRIM</name>
<dbReference type="PANTHER" id="PTHR14380">
    <property type="entry name" value="PLACENTA-SPECIFIC PROTEIN 1"/>
    <property type="match status" value="1"/>
</dbReference>
<feature type="signal peptide" evidence="5">
    <location>
        <begin position="1"/>
        <end position="22"/>
    </location>
</feature>
<accession>A0A8C9I163</accession>
<dbReference type="Proteomes" id="UP000694416">
    <property type="component" value="Unplaced"/>
</dbReference>
<evidence type="ECO:0000256" key="2">
    <source>
        <dbReference type="ARBA" id="ARBA00010071"/>
    </source>
</evidence>
<evidence type="ECO:0000256" key="3">
    <source>
        <dbReference type="ARBA" id="ARBA00022525"/>
    </source>
</evidence>
<keyword evidence="4 5" id="KW-0732">Signal</keyword>
<reference evidence="6" key="2">
    <citation type="submission" date="2025-09" db="UniProtKB">
        <authorList>
            <consortium name="Ensembl"/>
        </authorList>
    </citation>
    <scope>IDENTIFICATION</scope>
</reference>
<keyword evidence="7" id="KW-1185">Reference proteome</keyword>
<evidence type="ECO:0000256" key="1">
    <source>
        <dbReference type="ARBA" id="ARBA00004613"/>
    </source>
</evidence>
<dbReference type="AlphaFoldDB" id="A0A8C9I163"/>
<dbReference type="Ensembl" id="ENSPTET00000041054.1">
    <property type="protein sequence ID" value="ENSPTEP00000029550.1"/>
    <property type="gene ID" value="ENSPTEG00000028938.1"/>
</dbReference>
<organism evidence="6 7">
    <name type="scientific">Piliocolobus tephrosceles</name>
    <name type="common">Ugandan red Colobus</name>
    <dbReference type="NCBI Taxonomy" id="591936"/>
    <lineage>
        <taxon>Eukaryota</taxon>
        <taxon>Metazoa</taxon>
        <taxon>Chordata</taxon>
        <taxon>Craniata</taxon>
        <taxon>Vertebrata</taxon>
        <taxon>Euteleostomi</taxon>
        <taxon>Mammalia</taxon>
        <taxon>Eutheria</taxon>
        <taxon>Euarchontoglires</taxon>
        <taxon>Primates</taxon>
        <taxon>Haplorrhini</taxon>
        <taxon>Catarrhini</taxon>
        <taxon>Cercopithecidae</taxon>
        <taxon>Colobinae</taxon>
        <taxon>Piliocolobus</taxon>
    </lineage>
</organism>
<dbReference type="GO" id="GO:0005576">
    <property type="term" value="C:extracellular region"/>
    <property type="evidence" value="ECO:0007669"/>
    <property type="project" value="UniProtKB-SubCell"/>
</dbReference>
<evidence type="ECO:0000313" key="7">
    <source>
        <dbReference type="Proteomes" id="UP000694416"/>
    </source>
</evidence>
<evidence type="ECO:0000256" key="5">
    <source>
        <dbReference type="SAM" id="SignalP"/>
    </source>
</evidence>
<comment type="similarity">
    <text evidence="2">Belongs to the PLAC1 family.</text>
</comment>
<evidence type="ECO:0000313" key="6">
    <source>
        <dbReference type="Ensembl" id="ENSPTEP00000029550.1"/>
    </source>
</evidence>
<feature type="chain" id="PRO_5034546380" evidence="5">
    <location>
        <begin position="23"/>
        <end position="194"/>
    </location>
</feature>
<proteinExistence type="inferred from homology"/>
<reference evidence="6" key="1">
    <citation type="submission" date="2025-08" db="UniProtKB">
        <authorList>
            <consortium name="Ensembl"/>
        </authorList>
    </citation>
    <scope>IDENTIFICATION</scope>
</reference>
<protein>
    <submittedName>
        <fullName evidence="6">Oocyte secreted protein family member 3</fullName>
    </submittedName>
</protein>
<evidence type="ECO:0000256" key="4">
    <source>
        <dbReference type="ARBA" id="ARBA00022729"/>
    </source>
</evidence>
<comment type="subcellular location">
    <subcellularLocation>
        <location evidence="1">Secreted</location>
    </subcellularLocation>
</comment>
<sequence length="194" mass="21102">MKDFAGLQSSFLLCVILTLSEQKSVSVGCTSSMFWVVAEPTLLGQDHILHSDEASLGTGCPVTNVTAKGYEFNYPATECGIQKEVFSYGIVFYSALHCNIMHKGVTAKIPLMGMVHSSSSLDTTSSSIHNNLTEFQNDPPSTNSHSPWNLTNPSLFGLTRIPYFQDSSVEASHPSLLLNMSHPLVHESANVAMF</sequence>
<keyword evidence="3" id="KW-0964">Secreted</keyword>